<protein>
    <submittedName>
        <fullName evidence="1">Uncharacterized protein</fullName>
    </submittedName>
</protein>
<evidence type="ECO:0000313" key="2">
    <source>
        <dbReference type="Proteomes" id="UP000635902"/>
    </source>
</evidence>
<keyword evidence="2" id="KW-1185">Reference proteome</keyword>
<comment type="caution">
    <text evidence="1">The sequence shown here is derived from an EMBL/GenBank/DDBJ whole genome shotgun (WGS) entry which is preliminary data.</text>
</comment>
<dbReference type="EMBL" id="JADKMY010000001">
    <property type="protein sequence ID" value="MBF4552500.1"/>
    <property type="molecule type" value="Genomic_DNA"/>
</dbReference>
<evidence type="ECO:0000313" key="1">
    <source>
        <dbReference type="EMBL" id="MBF4552500.1"/>
    </source>
</evidence>
<proteinExistence type="predicted"/>
<dbReference type="InterPro" id="IPR045920">
    <property type="entry name" value="DUF6339"/>
</dbReference>
<reference evidence="1 2" key="1">
    <citation type="submission" date="2020-10" db="EMBL/GenBank/DDBJ databases">
        <title>Novel species in genus Corynebacterium.</title>
        <authorList>
            <person name="Zhang G."/>
        </authorList>
    </citation>
    <scope>NUCLEOTIDE SEQUENCE [LARGE SCALE GENOMIC DNA]</scope>
    <source>
        <strain evidence="1 2">DSM 45110</strain>
    </source>
</reference>
<organism evidence="1 2">
    <name type="scientific">Corynebacterium suicordis DSM 45110</name>
    <dbReference type="NCBI Taxonomy" id="1121369"/>
    <lineage>
        <taxon>Bacteria</taxon>
        <taxon>Bacillati</taxon>
        <taxon>Actinomycetota</taxon>
        <taxon>Actinomycetes</taxon>
        <taxon>Mycobacteriales</taxon>
        <taxon>Corynebacteriaceae</taxon>
        <taxon>Corynebacterium</taxon>
    </lineage>
</organism>
<dbReference type="RefSeq" id="WP_194555413.1">
    <property type="nucleotide sequence ID" value="NZ_JADKMY010000001.1"/>
</dbReference>
<dbReference type="Proteomes" id="UP000635902">
    <property type="component" value="Unassembled WGS sequence"/>
</dbReference>
<dbReference type="Pfam" id="PF19866">
    <property type="entry name" value="DUF6339"/>
    <property type="match status" value="1"/>
</dbReference>
<accession>A0ABR9ZGH0</accession>
<name>A0ABR9ZGH0_9CORY</name>
<sequence length="194" mass="21787">MATTLGFPDLPIAGAHKSVFDRAAAGILDDGLSILPAEAASEDVWNFITLVLLPDVAKWRYPNKDKNPTYERWLGSDRNVFRKLWWREATLGRELSNQLGEDQVVAIMERPRLGGNGDLARAIAKAYLQMAASYESIPREKIMRIGAMNVRRRVPFLAFEVLDTSQLEQCVVDIFEEATSAYSNLLRREGATTE</sequence>
<gene>
    <name evidence="1" type="ORF">IRY30_00165</name>
</gene>